<proteinExistence type="predicted"/>
<evidence type="ECO:0000313" key="1">
    <source>
        <dbReference type="EMBL" id="MPC16857.1"/>
    </source>
</evidence>
<sequence length="91" mass="10389">MRTRPGLVGHRHRCRLYVDFVLCFQKHVLAGICETRLVKITVVTLAPVQRAIARRDMPPTHIHTKPARSQAPVGRTRRRHSARCLWGGGLF</sequence>
<gene>
    <name evidence="1" type="ORF">E2C01_009696</name>
</gene>
<accession>A0A5B7D6P0</accession>
<dbReference type="EMBL" id="VSRR010000543">
    <property type="protein sequence ID" value="MPC16857.1"/>
    <property type="molecule type" value="Genomic_DNA"/>
</dbReference>
<comment type="caution">
    <text evidence="1">The sequence shown here is derived from an EMBL/GenBank/DDBJ whole genome shotgun (WGS) entry which is preliminary data.</text>
</comment>
<protein>
    <submittedName>
        <fullName evidence="1">Uncharacterized protein</fullName>
    </submittedName>
</protein>
<reference evidence="1 2" key="1">
    <citation type="submission" date="2019-05" db="EMBL/GenBank/DDBJ databases">
        <title>Another draft genome of Portunus trituberculatus and its Hox gene families provides insights of decapod evolution.</title>
        <authorList>
            <person name="Jeong J.-H."/>
            <person name="Song I."/>
            <person name="Kim S."/>
            <person name="Choi T."/>
            <person name="Kim D."/>
            <person name="Ryu S."/>
            <person name="Kim W."/>
        </authorList>
    </citation>
    <scope>NUCLEOTIDE SEQUENCE [LARGE SCALE GENOMIC DNA]</scope>
    <source>
        <tissue evidence="1">Muscle</tissue>
    </source>
</reference>
<organism evidence="1 2">
    <name type="scientific">Portunus trituberculatus</name>
    <name type="common">Swimming crab</name>
    <name type="synonym">Neptunus trituberculatus</name>
    <dbReference type="NCBI Taxonomy" id="210409"/>
    <lineage>
        <taxon>Eukaryota</taxon>
        <taxon>Metazoa</taxon>
        <taxon>Ecdysozoa</taxon>
        <taxon>Arthropoda</taxon>
        <taxon>Crustacea</taxon>
        <taxon>Multicrustacea</taxon>
        <taxon>Malacostraca</taxon>
        <taxon>Eumalacostraca</taxon>
        <taxon>Eucarida</taxon>
        <taxon>Decapoda</taxon>
        <taxon>Pleocyemata</taxon>
        <taxon>Brachyura</taxon>
        <taxon>Eubrachyura</taxon>
        <taxon>Portunoidea</taxon>
        <taxon>Portunidae</taxon>
        <taxon>Portuninae</taxon>
        <taxon>Portunus</taxon>
    </lineage>
</organism>
<dbReference type="Proteomes" id="UP000324222">
    <property type="component" value="Unassembled WGS sequence"/>
</dbReference>
<evidence type="ECO:0000313" key="2">
    <source>
        <dbReference type="Proteomes" id="UP000324222"/>
    </source>
</evidence>
<name>A0A5B7D6P0_PORTR</name>
<keyword evidence="2" id="KW-1185">Reference proteome</keyword>
<dbReference type="AlphaFoldDB" id="A0A5B7D6P0"/>